<organism evidence="2 3">
    <name type="scientific">Plakobranchus ocellatus</name>
    <dbReference type="NCBI Taxonomy" id="259542"/>
    <lineage>
        <taxon>Eukaryota</taxon>
        <taxon>Metazoa</taxon>
        <taxon>Spiralia</taxon>
        <taxon>Lophotrochozoa</taxon>
        <taxon>Mollusca</taxon>
        <taxon>Gastropoda</taxon>
        <taxon>Heterobranchia</taxon>
        <taxon>Euthyneura</taxon>
        <taxon>Panpulmonata</taxon>
        <taxon>Sacoglossa</taxon>
        <taxon>Placobranchoidea</taxon>
        <taxon>Plakobranchidae</taxon>
        <taxon>Plakobranchus</taxon>
    </lineage>
</organism>
<comment type="caution">
    <text evidence="2">The sequence shown here is derived from an EMBL/GenBank/DDBJ whole genome shotgun (WGS) entry which is preliminary data.</text>
</comment>
<gene>
    <name evidence="2" type="ORF">PoB_004415200</name>
</gene>
<feature type="compositionally biased region" description="Low complexity" evidence="1">
    <location>
        <begin position="31"/>
        <end position="44"/>
    </location>
</feature>
<feature type="region of interest" description="Disordered" evidence="1">
    <location>
        <begin position="1"/>
        <end position="90"/>
    </location>
</feature>
<sequence length="218" mass="25694">MGNRRRNRHRHHPRENNHHQAAANYHRPVRNQSQPQNPQEAEAQALHRESSGQREAMAQNPQEPQAQALHRESNHRLTRSIENPRVNARPWRRIRRNHRLRLSIENPAMAQNPQESQAHAFHRKSSGQRETMAQICRNQRLRLSIENPRINARPWRNLRFCRASFTPPQTSLSPTTDRDKRMALRRLIRELPQRTRDSLVSQPVCPMDLVLLCLVKLA</sequence>
<proteinExistence type="predicted"/>
<keyword evidence="3" id="KW-1185">Reference proteome</keyword>
<dbReference type="EMBL" id="BLXT01004861">
    <property type="protein sequence ID" value="GFO17647.1"/>
    <property type="molecule type" value="Genomic_DNA"/>
</dbReference>
<protein>
    <submittedName>
        <fullName evidence="2">Uncharacterized protein</fullName>
    </submittedName>
</protein>
<feature type="compositionally biased region" description="Basic residues" evidence="1">
    <location>
        <begin position="1"/>
        <end position="13"/>
    </location>
</feature>
<reference evidence="2 3" key="1">
    <citation type="journal article" date="2021" name="Elife">
        <title>Chloroplast acquisition without the gene transfer in kleptoplastic sea slugs, Plakobranchus ocellatus.</title>
        <authorList>
            <person name="Maeda T."/>
            <person name="Takahashi S."/>
            <person name="Yoshida T."/>
            <person name="Shimamura S."/>
            <person name="Takaki Y."/>
            <person name="Nagai Y."/>
            <person name="Toyoda A."/>
            <person name="Suzuki Y."/>
            <person name="Arimoto A."/>
            <person name="Ishii H."/>
            <person name="Satoh N."/>
            <person name="Nishiyama T."/>
            <person name="Hasebe M."/>
            <person name="Maruyama T."/>
            <person name="Minagawa J."/>
            <person name="Obokata J."/>
            <person name="Shigenobu S."/>
        </authorList>
    </citation>
    <scope>NUCLEOTIDE SEQUENCE [LARGE SCALE GENOMIC DNA]</scope>
</reference>
<evidence type="ECO:0000313" key="2">
    <source>
        <dbReference type="EMBL" id="GFO17647.1"/>
    </source>
</evidence>
<dbReference type="Proteomes" id="UP000735302">
    <property type="component" value="Unassembled WGS sequence"/>
</dbReference>
<name>A0AAV4BDW5_9GAST</name>
<accession>A0AAV4BDW5</accession>
<evidence type="ECO:0000256" key="1">
    <source>
        <dbReference type="SAM" id="MobiDB-lite"/>
    </source>
</evidence>
<evidence type="ECO:0000313" key="3">
    <source>
        <dbReference type="Proteomes" id="UP000735302"/>
    </source>
</evidence>
<dbReference type="AlphaFoldDB" id="A0AAV4BDW5"/>